<dbReference type="EMBL" id="CAUYUJ010010802">
    <property type="protein sequence ID" value="CAK0830291.1"/>
    <property type="molecule type" value="Genomic_DNA"/>
</dbReference>
<name>A0ABN9SEH7_9DINO</name>
<feature type="transmembrane region" description="Helical" evidence="1">
    <location>
        <begin position="34"/>
        <end position="55"/>
    </location>
</feature>
<comment type="caution">
    <text evidence="2">The sequence shown here is derived from an EMBL/GenBank/DDBJ whole genome shotgun (WGS) entry which is preliminary data.</text>
</comment>
<evidence type="ECO:0000313" key="3">
    <source>
        <dbReference type="Proteomes" id="UP001189429"/>
    </source>
</evidence>
<gene>
    <name evidence="2" type="ORF">PCOR1329_LOCUS28977</name>
</gene>
<keyword evidence="1" id="KW-0812">Transmembrane</keyword>
<accession>A0ABN9SEH7</accession>
<dbReference type="Proteomes" id="UP001189429">
    <property type="component" value="Unassembled WGS sequence"/>
</dbReference>
<protein>
    <submittedName>
        <fullName evidence="2">Uncharacterized protein</fullName>
    </submittedName>
</protein>
<keyword evidence="3" id="KW-1185">Reference proteome</keyword>
<organism evidence="2 3">
    <name type="scientific">Prorocentrum cordatum</name>
    <dbReference type="NCBI Taxonomy" id="2364126"/>
    <lineage>
        <taxon>Eukaryota</taxon>
        <taxon>Sar</taxon>
        <taxon>Alveolata</taxon>
        <taxon>Dinophyceae</taxon>
        <taxon>Prorocentrales</taxon>
        <taxon>Prorocentraceae</taxon>
        <taxon>Prorocentrum</taxon>
    </lineage>
</organism>
<reference evidence="2" key="1">
    <citation type="submission" date="2023-10" db="EMBL/GenBank/DDBJ databases">
        <authorList>
            <person name="Chen Y."/>
            <person name="Shah S."/>
            <person name="Dougan E. K."/>
            <person name="Thang M."/>
            <person name="Chan C."/>
        </authorList>
    </citation>
    <scope>NUCLEOTIDE SEQUENCE [LARGE SCALE GENOMIC DNA]</scope>
</reference>
<evidence type="ECO:0000313" key="2">
    <source>
        <dbReference type="EMBL" id="CAK0830291.1"/>
    </source>
</evidence>
<sequence length="121" mass="13369">MSWAEKRPVTRRTLRSIPSEFPSDARSVPTSSGVACFVSFVAISTAMTCSVRIVFIRSFDGQFEVFSSDLAGYFLSLLRSLAFVPQVSLRGVRHPYLKLWACVEVGGALHEDFGQSFGLLD</sequence>
<evidence type="ECO:0000256" key="1">
    <source>
        <dbReference type="SAM" id="Phobius"/>
    </source>
</evidence>
<keyword evidence="1" id="KW-1133">Transmembrane helix</keyword>
<keyword evidence="1" id="KW-0472">Membrane</keyword>
<proteinExistence type="predicted"/>